<dbReference type="InterPro" id="IPR052564">
    <property type="entry name" value="N-acetyltrans/Recomb-assoc"/>
</dbReference>
<dbReference type="SUPFAM" id="SSF55729">
    <property type="entry name" value="Acyl-CoA N-acyltransferases (Nat)"/>
    <property type="match status" value="1"/>
</dbReference>
<evidence type="ECO:0000313" key="3">
    <source>
        <dbReference type="Proteomes" id="UP000628710"/>
    </source>
</evidence>
<dbReference type="Pfam" id="PF13673">
    <property type="entry name" value="Acetyltransf_10"/>
    <property type="match status" value="1"/>
</dbReference>
<reference evidence="2" key="1">
    <citation type="submission" date="2020-12" db="EMBL/GenBank/DDBJ databases">
        <title>Marinomonas arctica sp. nov., a psychrotolerant bacterium isolated from the Arctic.</title>
        <authorList>
            <person name="Zhang Y."/>
        </authorList>
    </citation>
    <scope>NUCLEOTIDE SEQUENCE</scope>
    <source>
        <strain evidence="2">C1424</strain>
    </source>
</reference>
<dbReference type="PANTHER" id="PTHR43451">
    <property type="entry name" value="ACETYLTRANSFERASE (GNAT) FAMILY PROTEIN"/>
    <property type="match status" value="1"/>
</dbReference>
<dbReference type="PROSITE" id="PS51186">
    <property type="entry name" value="GNAT"/>
    <property type="match status" value="1"/>
</dbReference>
<dbReference type="InterPro" id="IPR000182">
    <property type="entry name" value="GNAT_dom"/>
</dbReference>
<keyword evidence="3" id="KW-1185">Reference proteome</keyword>
<dbReference type="CDD" id="cd04301">
    <property type="entry name" value="NAT_SF"/>
    <property type="match status" value="1"/>
</dbReference>
<name>A0A934JPY2_9GAMM</name>
<dbReference type="InterPro" id="IPR016181">
    <property type="entry name" value="Acyl_CoA_acyltransferase"/>
</dbReference>
<proteinExistence type="predicted"/>
<comment type="caution">
    <text evidence="2">The sequence shown here is derived from an EMBL/GenBank/DDBJ whole genome shotgun (WGS) entry which is preliminary data.</text>
</comment>
<dbReference type="Gene3D" id="3.40.630.30">
    <property type="match status" value="1"/>
</dbReference>
<dbReference type="GO" id="GO:0016747">
    <property type="term" value="F:acyltransferase activity, transferring groups other than amino-acyl groups"/>
    <property type="evidence" value="ECO:0007669"/>
    <property type="project" value="InterPro"/>
</dbReference>
<protein>
    <submittedName>
        <fullName evidence="2">GNAT family N-acetyltransferase</fullName>
    </submittedName>
</protein>
<dbReference type="PANTHER" id="PTHR43451:SF1">
    <property type="entry name" value="ACETYLTRANSFERASE"/>
    <property type="match status" value="1"/>
</dbReference>
<dbReference type="AlphaFoldDB" id="A0A934JPY2"/>
<dbReference type="EMBL" id="JAEMNX010000001">
    <property type="protein sequence ID" value="MBJ7536267.1"/>
    <property type="molecule type" value="Genomic_DNA"/>
</dbReference>
<accession>A0A934JPY2</accession>
<evidence type="ECO:0000313" key="2">
    <source>
        <dbReference type="EMBL" id="MBJ7536267.1"/>
    </source>
</evidence>
<sequence>MIIQHFKTSDAKAIADLFHGSVHSISLEIYSKEQLEAWAPTPPDYAMWKTRLEQTKPYVAMIGDVIVGFIELELDGHIDCMYVHKDYQRQGVAKALFTYARDVAIKNGCKTMHVEASILAKTFFEKMGFEVQSKNIVVRNHQELINYSMNDSLKP</sequence>
<evidence type="ECO:0000259" key="1">
    <source>
        <dbReference type="PROSITE" id="PS51186"/>
    </source>
</evidence>
<gene>
    <name evidence="2" type="ORF">I8J31_01090</name>
</gene>
<organism evidence="2 3">
    <name type="scientific">Marinomonas transparens</name>
    <dbReference type="NCBI Taxonomy" id="2795388"/>
    <lineage>
        <taxon>Bacteria</taxon>
        <taxon>Pseudomonadati</taxon>
        <taxon>Pseudomonadota</taxon>
        <taxon>Gammaproteobacteria</taxon>
        <taxon>Oceanospirillales</taxon>
        <taxon>Oceanospirillaceae</taxon>
        <taxon>Marinomonas</taxon>
    </lineage>
</organism>
<feature type="domain" description="N-acetyltransferase" evidence="1">
    <location>
        <begin position="1"/>
        <end position="154"/>
    </location>
</feature>
<dbReference type="Proteomes" id="UP000628710">
    <property type="component" value="Unassembled WGS sequence"/>
</dbReference>